<dbReference type="RefSeq" id="XP_002554153.1">
    <property type="nucleotide sequence ID" value="XM_002554107.1"/>
</dbReference>
<feature type="compositionally biased region" description="Polar residues" evidence="7">
    <location>
        <begin position="293"/>
        <end position="305"/>
    </location>
</feature>
<keyword evidence="2" id="KW-0479">Metal-binding</keyword>
<dbReference type="STRING" id="559295.C5DIV5"/>
<comment type="subcellular location">
    <subcellularLocation>
        <location evidence="1">Nucleus</location>
    </subcellularLocation>
</comment>
<dbReference type="Proteomes" id="UP000002036">
    <property type="component" value="Chromosome E"/>
</dbReference>
<evidence type="ECO:0000313" key="9">
    <source>
        <dbReference type="EMBL" id="CAR23716.1"/>
    </source>
</evidence>
<dbReference type="InParanoid" id="C5DIV5"/>
<feature type="compositionally biased region" description="Low complexity" evidence="7">
    <location>
        <begin position="1"/>
        <end position="17"/>
    </location>
</feature>
<dbReference type="GO" id="GO:0000122">
    <property type="term" value="P:negative regulation of transcription by RNA polymerase II"/>
    <property type="evidence" value="ECO:0007669"/>
    <property type="project" value="TreeGrafter"/>
</dbReference>
<evidence type="ECO:0000259" key="8">
    <source>
        <dbReference type="PROSITE" id="PS50114"/>
    </source>
</evidence>
<feature type="region of interest" description="Disordered" evidence="7">
    <location>
        <begin position="70"/>
        <end position="159"/>
    </location>
</feature>
<dbReference type="AlphaFoldDB" id="C5DIV5"/>
<proteinExistence type="predicted"/>
<dbReference type="HOGENOM" id="CLU_433497_0_0_1"/>
<dbReference type="GO" id="GO:0045944">
    <property type="term" value="P:positive regulation of transcription by RNA polymerase II"/>
    <property type="evidence" value="ECO:0007669"/>
    <property type="project" value="TreeGrafter"/>
</dbReference>
<gene>
    <name evidence="9" type="ordered locus">KLTH0E15488g</name>
</gene>
<feature type="region of interest" description="Disordered" evidence="7">
    <location>
        <begin position="455"/>
        <end position="489"/>
    </location>
</feature>
<evidence type="ECO:0000256" key="1">
    <source>
        <dbReference type="ARBA" id="ARBA00004123"/>
    </source>
</evidence>
<dbReference type="eggNOG" id="KOG1601">
    <property type="taxonomic scope" value="Eukaryota"/>
</dbReference>
<dbReference type="EMBL" id="CU928169">
    <property type="protein sequence ID" value="CAR23716.1"/>
    <property type="molecule type" value="Genomic_DNA"/>
</dbReference>
<dbReference type="OrthoDB" id="515401at2759"/>
<feature type="compositionally biased region" description="Basic and acidic residues" evidence="7">
    <location>
        <begin position="108"/>
        <end position="118"/>
    </location>
</feature>
<dbReference type="InterPro" id="IPR000679">
    <property type="entry name" value="Znf_GATA"/>
</dbReference>
<keyword evidence="3 6" id="KW-0863">Zinc-finger</keyword>
<feature type="region of interest" description="Disordered" evidence="7">
    <location>
        <begin position="178"/>
        <end position="246"/>
    </location>
</feature>
<dbReference type="InterPro" id="IPR039355">
    <property type="entry name" value="Transcription_factor_GATA"/>
</dbReference>
<dbReference type="PANTHER" id="PTHR10071:SF281">
    <property type="entry name" value="BOX A-BINDING FACTOR-RELATED"/>
    <property type="match status" value="1"/>
</dbReference>
<keyword evidence="5" id="KW-0539">Nucleus</keyword>
<dbReference type="GeneID" id="8292324"/>
<dbReference type="PRINTS" id="PR00619">
    <property type="entry name" value="GATAZNFINGER"/>
</dbReference>
<dbReference type="KEGG" id="lth:KLTH0E15488g"/>
<dbReference type="PROSITE" id="PS50114">
    <property type="entry name" value="GATA_ZN_FINGER_2"/>
    <property type="match status" value="1"/>
</dbReference>
<dbReference type="CDD" id="cd00202">
    <property type="entry name" value="ZnF_GATA"/>
    <property type="match status" value="1"/>
</dbReference>
<name>C5DIV5_LACTC</name>
<protein>
    <submittedName>
        <fullName evidence="9">KLTH0E15488p</fullName>
    </submittedName>
</protein>
<evidence type="ECO:0000256" key="3">
    <source>
        <dbReference type="ARBA" id="ARBA00022771"/>
    </source>
</evidence>
<dbReference type="SMART" id="SM00401">
    <property type="entry name" value="ZnF_GATA"/>
    <property type="match status" value="1"/>
</dbReference>
<dbReference type="PANTHER" id="PTHR10071">
    <property type="entry name" value="TRANSCRIPTION FACTOR GATA FAMILY MEMBER"/>
    <property type="match status" value="1"/>
</dbReference>
<dbReference type="GO" id="GO:0005634">
    <property type="term" value="C:nucleus"/>
    <property type="evidence" value="ECO:0007669"/>
    <property type="project" value="UniProtKB-SubCell"/>
</dbReference>
<evidence type="ECO:0000256" key="7">
    <source>
        <dbReference type="SAM" id="MobiDB-lite"/>
    </source>
</evidence>
<dbReference type="PROSITE" id="PS00344">
    <property type="entry name" value="GATA_ZN_FINGER_1"/>
    <property type="match status" value="1"/>
</dbReference>
<dbReference type="GO" id="GO:0008270">
    <property type="term" value="F:zinc ion binding"/>
    <property type="evidence" value="ECO:0007669"/>
    <property type="project" value="UniProtKB-KW"/>
</dbReference>
<dbReference type="GO" id="GO:0000978">
    <property type="term" value="F:RNA polymerase II cis-regulatory region sequence-specific DNA binding"/>
    <property type="evidence" value="ECO:0007669"/>
    <property type="project" value="TreeGrafter"/>
</dbReference>
<feature type="region of interest" description="Disordered" evidence="7">
    <location>
        <begin position="266"/>
        <end position="305"/>
    </location>
</feature>
<feature type="compositionally biased region" description="Gly residues" evidence="7">
    <location>
        <begin position="127"/>
        <end position="136"/>
    </location>
</feature>
<sequence>MTKSSVAVAAAPGAKPAESNGNAAGSPMCKNCHTLTTPLWRRNEHGAVLCNACGLFLKLHGRSRPISLKTDVIKSRNRKSNHGTAATGSAGSDSSGDQRKKEHKKRKAQDSRELHAAETLETLMRKGSGGSGGSGGSPPQLGRPVQPAPPAAAKAAAAEAGTPGAANVQNAAAVTPAATPAGSVSGPGSKPALSNAWRKIAPGNRTPPANVPQMPANPLPHLSMLFGGMNPSSPPSRFPARSEERAHPQFAALDPEILGDKVPAAEMAESHSRLSAAPQLPSQFQGHKPSPGETHQSLQTVPPGASLTSSALAHQEREHVQPLHMASINEILNSQKPKSEKSASAMGSPPVHPGLSSTTIPQVNSPVSRPLPHGANGPIFDTMRRYSSEGGARRMQPGSQYSASPPPMDLQHSIAATHASSTRPPLGPRLEGHHRTPSDTRLRKNLSGERLHMEMQQSGSVNDHRQQFQAPPPHQQDLPVSRQTSGDSIQAQPPLVKLLQSQEEAIKLKTRISELELVTDLYKRHIFELDAKCRALEERLG</sequence>
<reference evidence="9 10" key="1">
    <citation type="journal article" date="2009" name="Genome Res.">
        <title>Comparative genomics of protoploid Saccharomycetaceae.</title>
        <authorList>
            <consortium name="The Genolevures Consortium"/>
            <person name="Souciet J.-L."/>
            <person name="Dujon B."/>
            <person name="Gaillardin C."/>
            <person name="Johnston M."/>
            <person name="Baret P.V."/>
            <person name="Cliften P."/>
            <person name="Sherman D.J."/>
            <person name="Weissenbach J."/>
            <person name="Westhof E."/>
            <person name="Wincker P."/>
            <person name="Jubin C."/>
            <person name="Poulain J."/>
            <person name="Barbe V."/>
            <person name="Segurens B."/>
            <person name="Artiguenave F."/>
            <person name="Anthouard V."/>
            <person name="Vacherie B."/>
            <person name="Val M.-E."/>
            <person name="Fulton R.S."/>
            <person name="Minx P."/>
            <person name="Wilson R."/>
            <person name="Durrens P."/>
            <person name="Jean G."/>
            <person name="Marck C."/>
            <person name="Martin T."/>
            <person name="Nikolski M."/>
            <person name="Rolland T."/>
            <person name="Seret M.-L."/>
            <person name="Casaregola S."/>
            <person name="Despons L."/>
            <person name="Fairhead C."/>
            <person name="Fischer G."/>
            <person name="Lafontaine I."/>
            <person name="Leh V."/>
            <person name="Lemaire M."/>
            <person name="de Montigny J."/>
            <person name="Neuveglise C."/>
            <person name="Thierry A."/>
            <person name="Blanc-Lenfle I."/>
            <person name="Bleykasten C."/>
            <person name="Diffels J."/>
            <person name="Fritsch E."/>
            <person name="Frangeul L."/>
            <person name="Goeffon A."/>
            <person name="Jauniaux N."/>
            <person name="Kachouri-Lafond R."/>
            <person name="Payen C."/>
            <person name="Potier S."/>
            <person name="Pribylova L."/>
            <person name="Ozanne C."/>
            <person name="Richard G.-F."/>
            <person name="Sacerdot C."/>
            <person name="Straub M.-L."/>
            <person name="Talla E."/>
        </authorList>
    </citation>
    <scope>NUCLEOTIDE SEQUENCE [LARGE SCALE GENOMIC DNA]</scope>
    <source>
        <strain evidence="10">ATCC 56472 / CBS 6340 / NRRL Y-8284</strain>
    </source>
</reference>
<dbReference type="Pfam" id="PF00320">
    <property type="entry name" value="GATA"/>
    <property type="match status" value="1"/>
</dbReference>
<feature type="compositionally biased region" description="Polar residues" evidence="7">
    <location>
        <begin position="355"/>
        <end position="367"/>
    </location>
</feature>
<evidence type="ECO:0000256" key="2">
    <source>
        <dbReference type="ARBA" id="ARBA00022723"/>
    </source>
</evidence>
<dbReference type="Gene3D" id="3.30.50.10">
    <property type="entry name" value="Erythroid Transcription Factor GATA-1, subunit A"/>
    <property type="match status" value="1"/>
</dbReference>
<dbReference type="FunFam" id="3.30.50.10:FF:000007">
    <property type="entry name" value="Nitrogen regulatory AreA, N-terminal"/>
    <property type="match status" value="1"/>
</dbReference>
<accession>C5DIV5</accession>
<feature type="compositionally biased region" description="Basic and acidic residues" evidence="7">
    <location>
        <begin position="430"/>
        <end position="442"/>
    </location>
</feature>
<dbReference type="FunCoup" id="C5DIV5">
    <property type="interactions" value="566"/>
</dbReference>
<evidence type="ECO:0000256" key="4">
    <source>
        <dbReference type="ARBA" id="ARBA00022833"/>
    </source>
</evidence>
<organism evidence="9 10">
    <name type="scientific">Lachancea thermotolerans (strain ATCC 56472 / CBS 6340 / NRRL Y-8284)</name>
    <name type="common">Yeast</name>
    <name type="synonym">Kluyveromyces thermotolerans</name>
    <dbReference type="NCBI Taxonomy" id="559295"/>
    <lineage>
        <taxon>Eukaryota</taxon>
        <taxon>Fungi</taxon>
        <taxon>Dikarya</taxon>
        <taxon>Ascomycota</taxon>
        <taxon>Saccharomycotina</taxon>
        <taxon>Saccharomycetes</taxon>
        <taxon>Saccharomycetales</taxon>
        <taxon>Saccharomycetaceae</taxon>
        <taxon>Lachancea</taxon>
    </lineage>
</organism>
<evidence type="ECO:0000313" key="10">
    <source>
        <dbReference type="Proteomes" id="UP000002036"/>
    </source>
</evidence>
<evidence type="ECO:0000256" key="5">
    <source>
        <dbReference type="ARBA" id="ARBA00023242"/>
    </source>
</evidence>
<keyword evidence="10" id="KW-1185">Reference proteome</keyword>
<dbReference type="OMA" id="HMASINE"/>
<feature type="region of interest" description="Disordered" evidence="7">
    <location>
        <begin position="335"/>
        <end position="442"/>
    </location>
</feature>
<dbReference type="InterPro" id="IPR013088">
    <property type="entry name" value="Znf_NHR/GATA"/>
</dbReference>
<feature type="domain" description="GATA-type" evidence="8">
    <location>
        <begin position="29"/>
        <end position="76"/>
    </location>
</feature>
<dbReference type="SUPFAM" id="SSF57716">
    <property type="entry name" value="Glucocorticoid receptor-like (DNA-binding domain)"/>
    <property type="match status" value="1"/>
</dbReference>
<feature type="compositionally biased region" description="Low complexity" evidence="7">
    <location>
        <begin position="83"/>
        <end position="95"/>
    </location>
</feature>
<keyword evidence="4" id="KW-0862">Zinc</keyword>
<evidence type="ECO:0000256" key="6">
    <source>
        <dbReference type="PROSITE-ProRule" id="PRU00094"/>
    </source>
</evidence>
<feature type="region of interest" description="Disordered" evidence="7">
    <location>
        <begin position="1"/>
        <end position="28"/>
    </location>
</feature>
<dbReference type="GO" id="GO:0000981">
    <property type="term" value="F:DNA-binding transcription factor activity, RNA polymerase II-specific"/>
    <property type="evidence" value="ECO:0007669"/>
    <property type="project" value="TreeGrafter"/>
</dbReference>